<evidence type="ECO:0000313" key="1">
    <source>
        <dbReference type="EMBL" id="KAK2643359.1"/>
    </source>
</evidence>
<proteinExistence type="predicted"/>
<name>A0AAD9TW51_9ROSI</name>
<accession>A0AAD9TW51</accession>
<keyword evidence="2" id="KW-1185">Reference proteome</keyword>
<dbReference type="Proteomes" id="UP001280121">
    <property type="component" value="Unassembled WGS sequence"/>
</dbReference>
<protein>
    <submittedName>
        <fullName evidence="1">Uncharacterized protein</fullName>
    </submittedName>
</protein>
<sequence>MCLFEKHFRELLCMALSNALVESYFAASKFCQSIPKHDHMTILHLGSVDITLVLDCCLTCAAFLFDLGHFLISSTFSVYRFADIQIKLHGDECLVCSSKNAVYQAILFVQLANCV</sequence>
<comment type="caution">
    <text evidence="1">The sequence shown here is derived from an EMBL/GenBank/DDBJ whole genome shotgun (WGS) entry which is preliminary data.</text>
</comment>
<dbReference type="EMBL" id="JANJYI010000007">
    <property type="protein sequence ID" value="KAK2643359.1"/>
    <property type="molecule type" value="Genomic_DNA"/>
</dbReference>
<organism evidence="1 2">
    <name type="scientific">Dipteronia dyeriana</name>
    <dbReference type="NCBI Taxonomy" id="168575"/>
    <lineage>
        <taxon>Eukaryota</taxon>
        <taxon>Viridiplantae</taxon>
        <taxon>Streptophyta</taxon>
        <taxon>Embryophyta</taxon>
        <taxon>Tracheophyta</taxon>
        <taxon>Spermatophyta</taxon>
        <taxon>Magnoliopsida</taxon>
        <taxon>eudicotyledons</taxon>
        <taxon>Gunneridae</taxon>
        <taxon>Pentapetalae</taxon>
        <taxon>rosids</taxon>
        <taxon>malvids</taxon>
        <taxon>Sapindales</taxon>
        <taxon>Sapindaceae</taxon>
        <taxon>Hippocastanoideae</taxon>
        <taxon>Acereae</taxon>
        <taxon>Dipteronia</taxon>
    </lineage>
</organism>
<evidence type="ECO:0000313" key="2">
    <source>
        <dbReference type="Proteomes" id="UP001280121"/>
    </source>
</evidence>
<dbReference type="AlphaFoldDB" id="A0AAD9TW51"/>
<reference evidence="1" key="1">
    <citation type="journal article" date="2023" name="Plant J.">
        <title>Genome sequences and population genomics provide insights into the demographic history, inbreeding, and mutation load of two 'living fossil' tree species of Dipteronia.</title>
        <authorList>
            <person name="Feng Y."/>
            <person name="Comes H.P."/>
            <person name="Chen J."/>
            <person name="Zhu S."/>
            <person name="Lu R."/>
            <person name="Zhang X."/>
            <person name="Li P."/>
            <person name="Qiu J."/>
            <person name="Olsen K.M."/>
            <person name="Qiu Y."/>
        </authorList>
    </citation>
    <scope>NUCLEOTIDE SEQUENCE</scope>
    <source>
        <strain evidence="1">KIB01</strain>
    </source>
</reference>
<gene>
    <name evidence="1" type="ORF">Ddye_025122</name>
</gene>